<reference evidence="1 2" key="1">
    <citation type="submission" date="2024-02" db="EMBL/GenBank/DDBJ databases">
        <authorList>
            <person name="Saticioglu I.B."/>
        </authorList>
    </citation>
    <scope>NUCLEOTIDE SEQUENCE [LARGE SCALE GENOMIC DNA]</scope>
    <source>
        <strain evidence="1 2">Mu-43</strain>
    </source>
</reference>
<dbReference type="RefSeq" id="WP_337317456.1">
    <property type="nucleotide sequence ID" value="NZ_JBBDGN010000002.1"/>
</dbReference>
<name>A0ABU8LHA1_9MICO</name>
<protein>
    <recommendedName>
        <fullName evidence="3">Glycosyltransferase</fullName>
    </recommendedName>
</protein>
<gene>
    <name evidence="1" type="ORF">WDU93_03360</name>
</gene>
<keyword evidence="2" id="KW-1185">Reference proteome</keyword>
<dbReference type="Gene3D" id="3.40.50.2000">
    <property type="entry name" value="Glycogen Phosphorylase B"/>
    <property type="match status" value="1"/>
</dbReference>
<dbReference type="Proteomes" id="UP001366085">
    <property type="component" value="Unassembled WGS sequence"/>
</dbReference>
<evidence type="ECO:0000313" key="2">
    <source>
        <dbReference type="Proteomes" id="UP001366085"/>
    </source>
</evidence>
<dbReference type="SUPFAM" id="SSF53756">
    <property type="entry name" value="UDP-Glycosyltransferase/glycogen phosphorylase"/>
    <property type="match status" value="1"/>
</dbReference>
<accession>A0ABU8LHA1</accession>
<sequence length="336" mass="37570">MERQHDHVHFWTRQAGATDSWDPDADPHRHLTAYGHAFLELFQRMRSEGRRVSIGHRPPTGTTSVVTAMEELIAHQPQIPARNIARLGLALLPMLGRPPSIVVLRVDTWHNVAAPEFVTLEAMPTRGSQTTPRQRALPLLPQRGLVPRNEARGDRVETVALKAYSYNIPSWIDDDFVRALEGSGMRLRVDTELSGRWADFENVDVVLCTHAEGTDERVKPPTKLVAAWRAGVIPVCGPYLGYREVGEPGENMVVARADAESFLAALRALRDDPALVRRLRQAIPRAAADYAPERVVDANWRAFTEAPAVERWALVRAVARALPIALVGRLRRFLAR</sequence>
<evidence type="ECO:0008006" key="3">
    <source>
        <dbReference type="Google" id="ProtNLM"/>
    </source>
</evidence>
<evidence type="ECO:0000313" key="1">
    <source>
        <dbReference type="EMBL" id="MEJ1090719.1"/>
    </source>
</evidence>
<organism evidence="1 2">
    <name type="scientific">Microbacterium istanbulense</name>
    <dbReference type="NCBI Taxonomy" id="3122049"/>
    <lineage>
        <taxon>Bacteria</taxon>
        <taxon>Bacillati</taxon>
        <taxon>Actinomycetota</taxon>
        <taxon>Actinomycetes</taxon>
        <taxon>Micrococcales</taxon>
        <taxon>Microbacteriaceae</taxon>
        <taxon>Microbacterium</taxon>
    </lineage>
</organism>
<comment type="caution">
    <text evidence="1">The sequence shown here is derived from an EMBL/GenBank/DDBJ whole genome shotgun (WGS) entry which is preliminary data.</text>
</comment>
<dbReference type="EMBL" id="JBBDGN010000002">
    <property type="protein sequence ID" value="MEJ1090719.1"/>
    <property type="molecule type" value="Genomic_DNA"/>
</dbReference>
<proteinExistence type="predicted"/>